<dbReference type="EMBL" id="CP126217">
    <property type="protein sequence ID" value="WIA18620.1"/>
    <property type="molecule type" value="Genomic_DNA"/>
</dbReference>
<keyword evidence="2" id="KW-0934">Plastid</keyword>
<dbReference type="PANTHER" id="PTHR31906">
    <property type="entry name" value="PLASTID-LIPID-ASSOCIATED PROTEIN 4, CHLOROPLASTIC-RELATED"/>
    <property type="match status" value="1"/>
</dbReference>
<evidence type="ECO:0000313" key="5">
    <source>
        <dbReference type="EMBL" id="WIA18620.1"/>
    </source>
</evidence>
<feature type="domain" description="Plastid lipid-associated protein/fibrillin conserved" evidence="4">
    <location>
        <begin position="90"/>
        <end position="289"/>
    </location>
</feature>
<dbReference type="InterPro" id="IPR006843">
    <property type="entry name" value="PAP/fibrillin_dom"/>
</dbReference>
<evidence type="ECO:0000256" key="1">
    <source>
        <dbReference type="ARBA" id="ARBA00004474"/>
    </source>
</evidence>
<proteinExistence type="predicted"/>
<dbReference type="InterPro" id="IPR039633">
    <property type="entry name" value="PAP"/>
</dbReference>
<dbReference type="Pfam" id="PF04755">
    <property type="entry name" value="PAP_fibrillin"/>
    <property type="match status" value="1"/>
</dbReference>
<dbReference type="Proteomes" id="UP001244341">
    <property type="component" value="Chromosome 10b"/>
</dbReference>
<comment type="subcellular location">
    <subcellularLocation>
        <location evidence="1">Plastid</location>
    </subcellularLocation>
</comment>
<feature type="region of interest" description="Disordered" evidence="3">
    <location>
        <begin position="63"/>
        <end position="84"/>
    </location>
</feature>
<evidence type="ECO:0000313" key="6">
    <source>
        <dbReference type="Proteomes" id="UP001244341"/>
    </source>
</evidence>
<name>A0ABY8UBR2_TETOB</name>
<protein>
    <recommendedName>
        <fullName evidence="4">Plastid lipid-associated protein/fibrillin conserved domain-containing protein</fullName>
    </recommendedName>
</protein>
<evidence type="ECO:0000259" key="4">
    <source>
        <dbReference type="Pfam" id="PF04755"/>
    </source>
</evidence>
<accession>A0ABY8UBR2</accession>
<gene>
    <name evidence="5" type="ORF">OEZ85_003326</name>
</gene>
<keyword evidence="6" id="KW-1185">Reference proteome</keyword>
<sequence>MLKSVKSSNKSTLLASIRPSVQRARLVRPASAETDAASVTYSFSSNGASSNGTSASTAAAATSTVAAPAPQPSTPSTPSSSSSSSVVTSIKLQLLELVAALDRGRLAGHADKEAVERLVASLEGSGAGLAPFGGTPAPLEGRWELLYTNKEVFRASPFFAAFQGGLVQSKELAEAIFAFTDAIPGADILSAHQTVSLLSGSLISEVGMRVWPGFSGVVVTSSRLSVASPTRLDLAVENTRVAGSSFGPFLDNVAVPVEQLITQLRGEGAAAASYEVTFVDAQLRVTRAGDQLLLHRRVV</sequence>
<evidence type="ECO:0000256" key="2">
    <source>
        <dbReference type="ARBA" id="ARBA00022640"/>
    </source>
</evidence>
<organism evidence="5 6">
    <name type="scientific">Tetradesmus obliquus</name>
    <name type="common">Green alga</name>
    <name type="synonym">Acutodesmus obliquus</name>
    <dbReference type="NCBI Taxonomy" id="3088"/>
    <lineage>
        <taxon>Eukaryota</taxon>
        <taxon>Viridiplantae</taxon>
        <taxon>Chlorophyta</taxon>
        <taxon>core chlorophytes</taxon>
        <taxon>Chlorophyceae</taxon>
        <taxon>CS clade</taxon>
        <taxon>Sphaeropleales</taxon>
        <taxon>Scenedesmaceae</taxon>
        <taxon>Tetradesmus</taxon>
    </lineage>
</organism>
<reference evidence="5 6" key="1">
    <citation type="submission" date="2023-05" db="EMBL/GenBank/DDBJ databases">
        <title>A 100% complete, gapless, phased diploid assembly of the Scenedesmus obliquus UTEX 3031 genome.</title>
        <authorList>
            <person name="Biondi T.C."/>
            <person name="Hanschen E.R."/>
            <person name="Kwon T."/>
            <person name="Eng W."/>
            <person name="Kruse C.P.S."/>
            <person name="Koehler S.I."/>
            <person name="Kunde Y."/>
            <person name="Gleasner C.D."/>
            <person name="You Mak K.T."/>
            <person name="Polle J."/>
            <person name="Hovde B.T."/>
            <person name="Starkenburg S.R."/>
        </authorList>
    </citation>
    <scope>NUCLEOTIDE SEQUENCE [LARGE SCALE GENOMIC DNA]</scope>
    <source>
        <strain evidence="5 6">DOE0152z</strain>
    </source>
</reference>
<evidence type="ECO:0000256" key="3">
    <source>
        <dbReference type="SAM" id="MobiDB-lite"/>
    </source>
</evidence>